<dbReference type="PANTHER" id="PTHR36849:SF1">
    <property type="entry name" value="CYTOPLASMIC PROTEIN"/>
    <property type="match status" value="1"/>
</dbReference>
<evidence type="ECO:0000313" key="1">
    <source>
        <dbReference type="EMBL" id="MFD2257341.1"/>
    </source>
</evidence>
<dbReference type="Proteomes" id="UP001597375">
    <property type="component" value="Unassembled WGS sequence"/>
</dbReference>
<name>A0ABW5DB96_9BACT</name>
<comment type="caution">
    <text evidence="1">The sequence shown here is derived from an EMBL/GenBank/DDBJ whole genome shotgun (WGS) entry which is preliminary data.</text>
</comment>
<sequence length="119" mass="14024">MEIYLKRAYELASAEDGLRILVDRLWPRGVSKEDLKIDVWLKEIAPSEKLRKWFGHEAARWKEFQERYLEELEKNRSAMATLNEYISQDTVTLIYSARDAEHNHAIVLKGFLENQKKSG</sequence>
<dbReference type="InterPro" id="IPR052552">
    <property type="entry name" value="YeaO-like"/>
</dbReference>
<dbReference type="RefSeq" id="WP_386820627.1">
    <property type="nucleotide sequence ID" value="NZ_JBHUIT010000026.1"/>
</dbReference>
<proteinExistence type="predicted"/>
<accession>A0ABW5DB96</accession>
<organism evidence="1 2">
    <name type="scientific">Luteolibacter algae</name>
    <dbReference type="NCBI Taxonomy" id="454151"/>
    <lineage>
        <taxon>Bacteria</taxon>
        <taxon>Pseudomonadati</taxon>
        <taxon>Verrucomicrobiota</taxon>
        <taxon>Verrucomicrobiia</taxon>
        <taxon>Verrucomicrobiales</taxon>
        <taxon>Verrucomicrobiaceae</taxon>
        <taxon>Luteolibacter</taxon>
    </lineage>
</organism>
<keyword evidence="2" id="KW-1185">Reference proteome</keyword>
<evidence type="ECO:0000313" key="2">
    <source>
        <dbReference type="Proteomes" id="UP001597375"/>
    </source>
</evidence>
<dbReference type="Pfam" id="PF22752">
    <property type="entry name" value="DUF488-N3i"/>
    <property type="match status" value="1"/>
</dbReference>
<protein>
    <submittedName>
        <fullName evidence="1">DUF488 domain-containing protein</fullName>
    </submittedName>
</protein>
<reference evidence="2" key="1">
    <citation type="journal article" date="2019" name="Int. J. Syst. Evol. Microbiol.">
        <title>The Global Catalogue of Microorganisms (GCM) 10K type strain sequencing project: providing services to taxonomists for standard genome sequencing and annotation.</title>
        <authorList>
            <consortium name="The Broad Institute Genomics Platform"/>
            <consortium name="The Broad Institute Genome Sequencing Center for Infectious Disease"/>
            <person name="Wu L."/>
            <person name="Ma J."/>
        </authorList>
    </citation>
    <scope>NUCLEOTIDE SEQUENCE [LARGE SCALE GENOMIC DNA]</scope>
    <source>
        <strain evidence="2">CGMCC 4.7106</strain>
    </source>
</reference>
<dbReference type="PANTHER" id="PTHR36849">
    <property type="entry name" value="CYTOPLASMIC PROTEIN-RELATED"/>
    <property type="match status" value="1"/>
</dbReference>
<dbReference type="EMBL" id="JBHUIT010000026">
    <property type="protein sequence ID" value="MFD2257341.1"/>
    <property type="molecule type" value="Genomic_DNA"/>
</dbReference>
<gene>
    <name evidence="1" type="ORF">ACFSSA_11700</name>
</gene>